<evidence type="ECO:0000259" key="2">
    <source>
        <dbReference type="Pfam" id="PF01575"/>
    </source>
</evidence>
<reference evidence="4" key="1">
    <citation type="submission" date="2018-01" db="EMBL/GenBank/DDBJ databases">
        <authorList>
            <person name="Clerissi C."/>
        </authorList>
    </citation>
    <scope>NUCLEOTIDE SEQUENCE</scope>
    <source>
        <strain evidence="4">Cupriavidus sp. LMG 19464</strain>
    </source>
</reference>
<dbReference type="Proteomes" id="UP000256780">
    <property type="component" value="Chromosome CBM2587_b"/>
</dbReference>
<feature type="region of interest" description="Disordered" evidence="1">
    <location>
        <begin position="1"/>
        <end position="30"/>
    </location>
</feature>
<evidence type="ECO:0000313" key="4">
    <source>
        <dbReference type="EMBL" id="SOY63207.1"/>
    </source>
</evidence>
<dbReference type="GO" id="GO:0033989">
    <property type="term" value="F:3alpha,7alpha,12alpha-trihydroxy-5beta-cholest-24-enoyl-CoA hydratase activity"/>
    <property type="evidence" value="ECO:0007669"/>
    <property type="project" value="UniProtKB-EC"/>
</dbReference>
<name>A0A375C5V8_9BURK</name>
<dbReference type="EMBL" id="OFSQ01000035">
    <property type="protein sequence ID" value="SOY63207.1"/>
    <property type="molecule type" value="Genomic_DNA"/>
</dbReference>
<dbReference type="Gene3D" id="3.10.129.10">
    <property type="entry name" value="Hotdog Thioesterase"/>
    <property type="match status" value="1"/>
</dbReference>
<dbReference type="AlphaFoldDB" id="A0A375C5V8"/>
<evidence type="ECO:0000256" key="1">
    <source>
        <dbReference type="SAM" id="MobiDB-lite"/>
    </source>
</evidence>
<dbReference type="EC" id="4.2.1.107" evidence="4"/>
<protein>
    <submittedName>
        <fullName evidence="4">3-alpha,7-alpha, 12-alpha-trihydroxy-5-beta-cholest-24-enoyl-CoAhydratase (Modular protein)</fullName>
        <ecNumber evidence="4">4.2.1.107</ecNumber>
    </submittedName>
</protein>
<evidence type="ECO:0000259" key="3">
    <source>
        <dbReference type="Pfam" id="PF22622"/>
    </source>
</evidence>
<dbReference type="InterPro" id="IPR029069">
    <property type="entry name" value="HotDog_dom_sf"/>
</dbReference>
<feature type="domain" description="Peroxisomal multifunctional enzyme type 2-like N-terminal" evidence="3">
    <location>
        <begin position="109"/>
        <end position="228"/>
    </location>
</feature>
<comment type="caution">
    <text evidence="4">The sequence shown here is derived from an EMBL/GenBank/DDBJ whole genome shotgun (WGS) entry which is preliminary data.</text>
</comment>
<dbReference type="InterPro" id="IPR002539">
    <property type="entry name" value="MaoC-like_dom"/>
</dbReference>
<keyword evidence="4" id="KW-0456">Lyase</keyword>
<feature type="domain" description="MaoC-like" evidence="2">
    <location>
        <begin position="258"/>
        <end position="365"/>
    </location>
</feature>
<dbReference type="PANTHER" id="PTHR13078:SF56">
    <property type="entry name" value="PEROXISOMAL MULTIFUNCTIONAL ENZYME TYPE 2"/>
    <property type="match status" value="1"/>
</dbReference>
<dbReference type="Pfam" id="PF01575">
    <property type="entry name" value="MaoC_dehydratas"/>
    <property type="match status" value="1"/>
</dbReference>
<accession>A0A375C5V8</accession>
<feature type="compositionally biased region" description="Basic residues" evidence="1">
    <location>
        <begin position="1"/>
        <end position="12"/>
    </location>
</feature>
<dbReference type="GO" id="GO:0006635">
    <property type="term" value="P:fatty acid beta-oxidation"/>
    <property type="evidence" value="ECO:0007669"/>
    <property type="project" value="TreeGrafter"/>
</dbReference>
<sequence length="382" mass="42361">MAGRLRRSRYSCRPRERVGGRSNGHAPGRHRLFPSVQARVRRTALDATECHASVVDAIVDSPRATFARPAHRGDPRCADIVQARDRMPILTAPDIRRLVDLDIPERRQEYGTKDCILYALGLGLGNQETDADLGHIYERDLVPVPTQLAVLAASSDWMRDPRASIHWEQLVAISHDMVLSRPLGPSGIVRARTTVDAVYDRGPGRGAVIHWRRVVLDEESGEEVGTIRAQALARADGGFGGEKPVRRCHPGFPRRAADYVTEWKTDLNQALLYRLSGDLNPLHADPDVAREVGFERPILHGLCNLGIAALATGRSWPGGLPVLRSIGARYADVLYPGDTLKTEVWHESDVALFRCTSLRTRNIVIDDGIATFFDREKSAREC</sequence>
<dbReference type="GO" id="GO:0004300">
    <property type="term" value="F:enoyl-CoA hydratase activity"/>
    <property type="evidence" value="ECO:0007669"/>
    <property type="project" value="TreeGrafter"/>
</dbReference>
<dbReference type="GO" id="GO:0003857">
    <property type="term" value="F:(3S)-3-hydroxyacyl-CoA dehydrogenase (NAD+) activity"/>
    <property type="evidence" value="ECO:0007669"/>
    <property type="project" value="TreeGrafter"/>
</dbReference>
<dbReference type="Pfam" id="PF22622">
    <property type="entry name" value="MFE-2_hydrat-2_N"/>
    <property type="match status" value="1"/>
</dbReference>
<dbReference type="SUPFAM" id="SSF54637">
    <property type="entry name" value="Thioesterase/thiol ester dehydrase-isomerase"/>
    <property type="match status" value="2"/>
</dbReference>
<dbReference type="InterPro" id="IPR054357">
    <property type="entry name" value="MFE-2_N"/>
</dbReference>
<organism evidence="4">
    <name type="scientific">Cupriavidus taiwanensis</name>
    <dbReference type="NCBI Taxonomy" id="164546"/>
    <lineage>
        <taxon>Bacteria</taxon>
        <taxon>Pseudomonadati</taxon>
        <taxon>Pseudomonadota</taxon>
        <taxon>Betaproteobacteria</taxon>
        <taxon>Burkholderiales</taxon>
        <taxon>Burkholderiaceae</taxon>
        <taxon>Cupriavidus</taxon>
    </lineage>
</organism>
<dbReference type="PANTHER" id="PTHR13078">
    <property type="entry name" value="PEROXISOMAL MULTIFUNCTIONAL ENZYME TYPE 2-RELATED"/>
    <property type="match status" value="1"/>
</dbReference>
<proteinExistence type="predicted"/>
<dbReference type="GO" id="GO:0044594">
    <property type="term" value="F:17-beta-hydroxysteroid dehydrogenase (NAD+) activity"/>
    <property type="evidence" value="ECO:0007669"/>
    <property type="project" value="TreeGrafter"/>
</dbReference>
<gene>
    <name evidence="4" type="ORF">CBM2587_B60219</name>
</gene>